<proteinExistence type="inferred from homology"/>
<keyword evidence="9 13" id="KW-1133">Transmembrane helix</keyword>
<feature type="transmembrane region" description="Helical" evidence="13">
    <location>
        <begin position="253"/>
        <end position="270"/>
    </location>
</feature>
<evidence type="ECO:0000256" key="6">
    <source>
        <dbReference type="ARBA" id="ARBA00022449"/>
    </source>
</evidence>
<dbReference type="EMBL" id="JBEPLN010000013">
    <property type="protein sequence ID" value="MET3634338.1"/>
    <property type="molecule type" value="Genomic_DNA"/>
</dbReference>
<keyword evidence="11 13" id="KW-0472">Membrane</keyword>
<dbReference type="Proteomes" id="UP001549037">
    <property type="component" value="Unassembled WGS sequence"/>
</dbReference>
<name>A0ABV2JGI0_9STRE</name>
<comment type="subcellular location">
    <subcellularLocation>
        <location evidence="2">Cell membrane</location>
        <topology evidence="2">Multi-pass membrane protein</topology>
    </subcellularLocation>
</comment>
<evidence type="ECO:0000256" key="9">
    <source>
        <dbReference type="ARBA" id="ARBA00022989"/>
    </source>
</evidence>
<evidence type="ECO:0000256" key="13">
    <source>
        <dbReference type="SAM" id="Phobius"/>
    </source>
</evidence>
<reference evidence="14 15" key="1">
    <citation type="submission" date="2024-06" db="EMBL/GenBank/DDBJ databases">
        <title>Genomic Encyclopedia of Type Strains, Phase IV (KMG-IV): sequencing the most valuable type-strain genomes for metagenomic binning, comparative biology and taxonomic classification.</title>
        <authorList>
            <person name="Goeker M."/>
        </authorList>
    </citation>
    <scope>NUCLEOTIDE SEQUENCE [LARGE SCALE GENOMIC DNA]</scope>
    <source>
        <strain evidence="14 15">DSM 28302</strain>
    </source>
</reference>
<feature type="transmembrane region" description="Helical" evidence="13">
    <location>
        <begin position="326"/>
        <end position="344"/>
    </location>
</feature>
<comment type="caution">
    <text evidence="14">The sequence shown here is derived from an EMBL/GenBank/DDBJ whole genome shotgun (WGS) entry which is preliminary data.</text>
</comment>
<dbReference type="InterPro" id="IPR002528">
    <property type="entry name" value="MATE_fam"/>
</dbReference>
<evidence type="ECO:0000256" key="2">
    <source>
        <dbReference type="ARBA" id="ARBA00004651"/>
    </source>
</evidence>
<evidence type="ECO:0000256" key="3">
    <source>
        <dbReference type="ARBA" id="ARBA00010199"/>
    </source>
</evidence>
<evidence type="ECO:0000313" key="15">
    <source>
        <dbReference type="Proteomes" id="UP001549037"/>
    </source>
</evidence>
<accession>A0ABV2JGI0</accession>
<dbReference type="PANTHER" id="PTHR43298">
    <property type="entry name" value="MULTIDRUG RESISTANCE PROTEIN NORM-RELATED"/>
    <property type="match status" value="1"/>
</dbReference>
<protein>
    <recommendedName>
        <fullName evidence="4">Probable multidrug resistance protein NorM</fullName>
    </recommendedName>
    <alternativeName>
        <fullName evidence="12">Multidrug-efflux transporter</fullName>
    </alternativeName>
</protein>
<keyword evidence="7" id="KW-1003">Cell membrane</keyword>
<dbReference type="NCBIfam" id="TIGR00797">
    <property type="entry name" value="matE"/>
    <property type="match status" value="1"/>
</dbReference>
<dbReference type="PANTHER" id="PTHR43298:SF2">
    <property type="entry name" value="FMN_FAD EXPORTER YEEO-RELATED"/>
    <property type="match status" value="1"/>
</dbReference>
<keyword evidence="15" id="KW-1185">Reference proteome</keyword>
<comment type="function">
    <text evidence="1">Multidrug efflux pump.</text>
</comment>
<feature type="transmembrane region" description="Helical" evidence="13">
    <location>
        <begin position="290"/>
        <end position="314"/>
    </location>
</feature>
<dbReference type="InterPro" id="IPR050222">
    <property type="entry name" value="MATE_MdtK"/>
</dbReference>
<dbReference type="Pfam" id="PF01554">
    <property type="entry name" value="MatE"/>
    <property type="match status" value="2"/>
</dbReference>
<feature type="transmembrane region" description="Helical" evidence="13">
    <location>
        <begin position="177"/>
        <end position="199"/>
    </location>
</feature>
<dbReference type="PIRSF" id="PIRSF006603">
    <property type="entry name" value="DinF"/>
    <property type="match status" value="1"/>
</dbReference>
<keyword evidence="8 13" id="KW-0812">Transmembrane</keyword>
<feature type="transmembrane region" description="Helical" evidence="13">
    <location>
        <begin position="12"/>
        <end position="38"/>
    </location>
</feature>
<evidence type="ECO:0000313" key="14">
    <source>
        <dbReference type="EMBL" id="MET3634338.1"/>
    </source>
</evidence>
<sequence length="413" mass="43755">MKIALPAIVENLLQMLMGVVDNYLVAQLGVLAISGVAVANNILAVYQALFIALAAAISSRLASQQLTRASIRQALSLTFWLSTCLGLISMLFSSQLLGLLGAEKNLSDLGGLYLAIVGGGSFSLAYLTSLGAILRVKGKVQLPAYVSLLTNLLNAILSALSVFIFDFGVVGVAISTVLSRLIGCVILFFFAKLDLAVLIPELRVSRDFLAQALPIAGERLMMRLGDVVIVAIVVMLGTKAVAGNAIGETLTQFNYMPGLGLATATVILVAKAKKEEDRSKLKILIKEAYLLSSLLMATISGLVWLCGTPLSAAFSQDSAVQSYSSVVLLFSFLGTLATSGTLIYTAVFQGLGKAKLPFYATSIGMWGIRIGLGYLLALPLGLGLAGVWLATIADNIWRFAFLYLKSKTLKKST</sequence>
<evidence type="ECO:0000256" key="7">
    <source>
        <dbReference type="ARBA" id="ARBA00022475"/>
    </source>
</evidence>
<evidence type="ECO:0000256" key="1">
    <source>
        <dbReference type="ARBA" id="ARBA00003408"/>
    </source>
</evidence>
<evidence type="ECO:0000256" key="11">
    <source>
        <dbReference type="ARBA" id="ARBA00023136"/>
    </source>
</evidence>
<evidence type="ECO:0000256" key="4">
    <source>
        <dbReference type="ARBA" id="ARBA00020268"/>
    </source>
</evidence>
<comment type="similarity">
    <text evidence="3">Belongs to the multi antimicrobial extrusion (MATE) (TC 2.A.66.1) family.</text>
</comment>
<feature type="transmembrane region" description="Helical" evidence="13">
    <location>
        <begin position="74"/>
        <end position="92"/>
    </location>
</feature>
<evidence type="ECO:0000256" key="12">
    <source>
        <dbReference type="ARBA" id="ARBA00031636"/>
    </source>
</evidence>
<evidence type="ECO:0000256" key="8">
    <source>
        <dbReference type="ARBA" id="ARBA00022692"/>
    </source>
</evidence>
<evidence type="ECO:0000256" key="10">
    <source>
        <dbReference type="ARBA" id="ARBA00023065"/>
    </source>
</evidence>
<keyword evidence="6" id="KW-0050">Antiport</keyword>
<evidence type="ECO:0000256" key="5">
    <source>
        <dbReference type="ARBA" id="ARBA00022448"/>
    </source>
</evidence>
<keyword evidence="5" id="KW-0813">Transport</keyword>
<organism evidence="14 15">
    <name type="scientific">Streptococcus porcorum</name>
    <dbReference type="NCBI Taxonomy" id="701526"/>
    <lineage>
        <taxon>Bacteria</taxon>
        <taxon>Bacillati</taxon>
        <taxon>Bacillota</taxon>
        <taxon>Bacilli</taxon>
        <taxon>Lactobacillales</taxon>
        <taxon>Streptococcaceae</taxon>
        <taxon>Streptococcus</taxon>
    </lineage>
</organism>
<feature type="transmembrane region" description="Helical" evidence="13">
    <location>
        <begin position="145"/>
        <end position="165"/>
    </location>
</feature>
<feature type="transmembrane region" description="Helical" evidence="13">
    <location>
        <begin position="112"/>
        <end position="133"/>
    </location>
</feature>
<keyword evidence="10" id="KW-0406">Ion transport</keyword>
<feature type="transmembrane region" description="Helical" evidence="13">
    <location>
        <begin position="220"/>
        <end position="241"/>
    </location>
</feature>
<dbReference type="InterPro" id="IPR048279">
    <property type="entry name" value="MdtK-like"/>
</dbReference>
<gene>
    <name evidence="14" type="ORF">ABID28_000981</name>
</gene>